<evidence type="ECO:0008006" key="12">
    <source>
        <dbReference type="Google" id="ProtNLM"/>
    </source>
</evidence>
<evidence type="ECO:0000256" key="4">
    <source>
        <dbReference type="ARBA" id="ARBA00022692"/>
    </source>
</evidence>
<dbReference type="GO" id="GO:1990547">
    <property type="term" value="P:mitochondrial phosphate ion transmembrane transport"/>
    <property type="evidence" value="ECO:0007669"/>
    <property type="project" value="InterPro"/>
</dbReference>
<evidence type="ECO:0000256" key="8">
    <source>
        <dbReference type="ARBA" id="ARBA00023128"/>
    </source>
</evidence>
<name>A0A060Y072_ONCMY</name>
<dbReference type="STRING" id="8022.A0A060Y072"/>
<keyword evidence="5" id="KW-0677">Repeat</keyword>
<dbReference type="PANTHER" id="PTHR45671:SF10">
    <property type="entry name" value="SOLUTE CARRIER FAMILY 25 MEMBER 3"/>
    <property type="match status" value="1"/>
</dbReference>
<keyword evidence="8" id="KW-0496">Mitochondrion</keyword>
<evidence type="ECO:0000256" key="1">
    <source>
        <dbReference type="ARBA" id="ARBA00004448"/>
    </source>
</evidence>
<dbReference type="GO" id="GO:0005743">
    <property type="term" value="C:mitochondrial inner membrane"/>
    <property type="evidence" value="ECO:0007669"/>
    <property type="project" value="UniProtKB-SubCell"/>
</dbReference>
<protein>
    <recommendedName>
        <fullName evidence="12">Phosphate carrier protein, mitochondrial</fullName>
    </recommendedName>
</protein>
<dbReference type="SUPFAM" id="SSF103506">
    <property type="entry name" value="Mitochondrial carrier"/>
    <property type="match status" value="1"/>
</dbReference>
<dbReference type="PaxDb" id="8022-A0A060Y072"/>
<proteinExistence type="inferred from homology"/>
<evidence type="ECO:0000256" key="5">
    <source>
        <dbReference type="ARBA" id="ARBA00022737"/>
    </source>
</evidence>
<keyword evidence="6" id="KW-0999">Mitochondrion inner membrane</keyword>
<dbReference type="InterPro" id="IPR023395">
    <property type="entry name" value="MCP_dom_sf"/>
</dbReference>
<dbReference type="Proteomes" id="UP000193380">
    <property type="component" value="Unassembled WGS sequence"/>
</dbReference>
<evidence type="ECO:0000256" key="6">
    <source>
        <dbReference type="ARBA" id="ARBA00022792"/>
    </source>
</evidence>
<dbReference type="AlphaFoldDB" id="A0A060Y072"/>
<organism evidence="10 11">
    <name type="scientific">Oncorhynchus mykiss</name>
    <name type="common">Rainbow trout</name>
    <name type="synonym">Salmo gairdneri</name>
    <dbReference type="NCBI Taxonomy" id="8022"/>
    <lineage>
        <taxon>Eukaryota</taxon>
        <taxon>Metazoa</taxon>
        <taxon>Chordata</taxon>
        <taxon>Craniata</taxon>
        <taxon>Vertebrata</taxon>
        <taxon>Euteleostomi</taxon>
        <taxon>Actinopterygii</taxon>
        <taxon>Neopterygii</taxon>
        <taxon>Teleostei</taxon>
        <taxon>Protacanthopterygii</taxon>
        <taxon>Salmoniformes</taxon>
        <taxon>Salmonidae</taxon>
        <taxon>Salmoninae</taxon>
        <taxon>Oncorhynchus</taxon>
    </lineage>
</organism>
<gene>
    <name evidence="10" type="ORF">GSONMT00057978001</name>
</gene>
<dbReference type="GO" id="GO:0005315">
    <property type="term" value="F:phosphate transmembrane transporter activity"/>
    <property type="evidence" value="ECO:0007669"/>
    <property type="project" value="InterPro"/>
</dbReference>
<dbReference type="InterPro" id="IPR044677">
    <property type="entry name" value="SLC25A3/Pic2/Mir1-like"/>
</dbReference>
<keyword evidence="4" id="KW-0812">Transmembrane</keyword>
<comment type="similarity">
    <text evidence="2">Belongs to the mitochondrial carrier (TC 2.A.29) family.</text>
</comment>
<keyword evidence="7" id="KW-1133">Transmembrane helix</keyword>
<comment type="subcellular location">
    <subcellularLocation>
        <location evidence="1">Mitochondrion inner membrane</location>
        <topology evidence="1">Multi-pass membrane protein</topology>
    </subcellularLocation>
</comment>
<sequence length="113" mass="12146">MYPNALMTQVARSNPFSAPGFTLQKVEETSQSLTADHGPRTRTLAAAAVSEGDSCEFGSSHYFIMCGIGGILSCGTTHTAVVPLDLVKCRLQPRERIMTIPLLALWCETLGMA</sequence>
<evidence type="ECO:0000313" key="10">
    <source>
        <dbReference type="EMBL" id="CDQ84907.1"/>
    </source>
</evidence>
<reference evidence="10" key="2">
    <citation type="submission" date="2014-03" db="EMBL/GenBank/DDBJ databases">
        <authorList>
            <person name="Genoscope - CEA"/>
        </authorList>
    </citation>
    <scope>NUCLEOTIDE SEQUENCE</scope>
</reference>
<reference evidence="10" key="1">
    <citation type="journal article" date="2014" name="Nat. Commun.">
        <title>The rainbow trout genome provides novel insights into evolution after whole-genome duplication in vertebrates.</title>
        <authorList>
            <person name="Berthelot C."/>
            <person name="Brunet F."/>
            <person name="Chalopin D."/>
            <person name="Juanchich A."/>
            <person name="Bernard M."/>
            <person name="Noel B."/>
            <person name="Bento P."/>
            <person name="Da Silva C."/>
            <person name="Labadie K."/>
            <person name="Alberti A."/>
            <person name="Aury J.M."/>
            <person name="Louis A."/>
            <person name="Dehais P."/>
            <person name="Bardou P."/>
            <person name="Montfort J."/>
            <person name="Klopp C."/>
            <person name="Cabau C."/>
            <person name="Gaspin C."/>
            <person name="Thorgaard G.H."/>
            <person name="Boussaha M."/>
            <person name="Quillet E."/>
            <person name="Guyomard R."/>
            <person name="Galiana D."/>
            <person name="Bobe J."/>
            <person name="Volff J.N."/>
            <person name="Genet C."/>
            <person name="Wincker P."/>
            <person name="Jaillon O."/>
            <person name="Roest Crollius H."/>
            <person name="Guiguen Y."/>
        </authorList>
    </citation>
    <scope>NUCLEOTIDE SEQUENCE [LARGE SCALE GENOMIC DNA]</scope>
</reference>
<evidence type="ECO:0000313" key="11">
    <source>
        <dbReference type="Proteomes" id="UP000193380"/>
    </source>
</evidence>
<evidence type="ECO:0000256" key="2">
    <source>
        <dbReference type="ARBA" id="ARBA00006375"/>
    </source>
</evidence>
<keyword evidence="9" id="KW-0472">Membrane</keyword>
<keyword evidence="3" id="KW-0813">Transport</keyword>
<evidence type="ECO:0000256" key="7">
    <source>
        <dbReference type="ARBA" id="ARBA00022989"/>
    </source>
</evidence>
<evidence type="ECO:0000256" key="3">
    <source>
        <dbReference type="ARBA" id="ARBA00022448"/>
    </source>
</evidence>
<dbReference type="PANTHER" id="PTHR45671">
    <property type="entry name" value="SOLUTE CARRIER FAMILY 25 (MITOCHONDRIAL CARRIER PHOSPHATE CARRIER), MEMBER 3, LIKE-RELATED-RELATED"/>
    <property type="match status" value="1"/>
</dbReference>
<accession>A0A060Y072</accession>
<dbReference type="EMBL" id="FR906594">
    <property type="protein sequence ID" value="CDQ84907.1"/>
    <property type="molecule type" value="Genomic_DNA"/>
</dbReference>
<evidence type="ECO:0000256" key="9">
    <source>
        <dbReference type="ARBA" id="ARBA00023136"/>
    </source>
</evidence>